<dbReference type="SUPFAM" id="SSF54495">
    <property type="entry name" value="UBC-like"/>
    <property type="match status" value="1"/>
</dbReference>
<name>A0AA88XJR6_PINIB</name>
<dbReference type="SMART" id="SM00212">
    <property type="entry name" value="UBCc"/>
    <property type="match status" value="1"/>
</dbReference>
<keyword evidence="4" id="KW-1185">Reference proteome</keyword>
<protein>
    <recommendedName>
        <fullName evidence="2">UBC core domain-containing protein</fullName>
    </recommendedName>
</protein>
<dbReference type="InterPro" id="IPR000608">
    <property type="entry name" value="UBC"/>
</dbReference>
<feature type="region of interest" description="Disordered" evidence="1">
    <location>
        <begin position="477"/>
        <end position="508"/>
    </location>
</feature>
<dbReference type="Gene3D" id="3.10.110.10">
    <property type="entry name" value="Ubiquitin Conjugating Enzyme"/>
    <property type="match status" value="1"/>
</dbReference>
<comment type="caution">
    <text evidence="3">The sequence shown here is derived from an EMBL/GenBank/DDBJ whole genome shotgun (WGS) entry which is preliminary data.</text>
</comment>
<organism evidence="3 4">
    <name type="scientific">Pinctada imbricata</name>
    <name type="common">Atlantic pearl-oyster</name>
    <name type="synonym">Pinctada martensii</name>
    <dbReference type="NCBI Taxonomy" id="66713"/>
    <lineage>
        <taxon>Eukaryota</taxon>
        <taxon>Metazoa</taxon>
        <taxon>Spiralia</taxon>
        <taxon>Lophotrochozoa</taxon>
        <taxon>Mollusca</taxon>
        <taxon>Bivalvia</taxon>
        <taxon>Autobranchia</taxon>
        <taxon>Pteriomorphia</taxon>
        <taxon>Pterioida</taxon>
        <taxon>Pterioidea</taxon>
        <taxon>Pteriidae</taxon>
        <taxon>Pinctada</taxon>
    </lineage>
</organism>
<evidence type="ECO:0000313" key="4">
    <source>
        <dbReference type="Proteomes" id="UP001186944"/>
    </source>
</evidence>
<dbReference type="PROSITE" id="PS50127">
    <property type="entry name" value="UBC_2"/>
    <property type="match status" value="1"/>
</dbReference>
<evidence type="ECO:0000313" key="3">
    <source>
        <dbReference type="EMBL" id="KAK3086651.1"/>
    </source>
</evidence>
<dbReference type="InterPro" id="IPR013320">
    <property type="entry name" value="ConA-like_dom_sf"/>
</dbReference>
<dbReference type="PANTHER" id="PTHR24067">
    <property type="entry name" value="UBIQUITIN-CONJUGATING ENZYME E2"/>
    <property type="match status" value="1"/>
</dbReference>
<sequence length="848" mass="94810">MSANQKRLPVIKSGTNGNGYGQYFTEYSLMAEYELLMKQKCPGCYVMPSALTPNKWYGILFIRQGLYQEGVFKFTLTIPDNFPDGDCPTLVFSFPVFHPLVDPQTGELDVKRAFTKWRKNSNHIWQVLRYARLAFYKIDCKQPWNEEAANIYETDAELYKKRVQETISVSKERINDPVKSDDPHELRVSPMDPSVFSETREKMMNAKVNSPSRPPGILPTTTCNTQPFALWPLGNATLANEVIVGGTPPSQSQQAGLNFYSNVELLHPNLSYLPVYLVEANPIDLEIPTAISLPSNSEFYLYLFMWTKKVSANLFHFKTTDPTSSGITEFQIWLSYLHVKGKIKFSDGSEENSFTVIGKDWIVQKVWFRLGIGVDKSNPQMVYKIFLNDDVALQLTSAHINLDLDLPGTLRIGSSFDDSTSNFSGLVTCVHLYGSSNSGTVVDMQKRCNSWNESYSYTTSTEPSSYSDTISTEVVAETTSVDTTTPSSQHTSQDLTEQSSTDDASTTYNPVNTLSGNYSPIGKIATGYFIVLERDTSPQLSPLFNAIVTFSPSACASHCFRDSAICSAFTISKSFESYVCTLSTISSYTEPLAIWPLGNETLANEVKVGGTPASQNQQPGFSISTNNYYLHPFLSYIPAYLDGVNPLDLEVPTTIGTMSNSEFHLYFFVWTKHQDGSLIHYKTTNPIPSGITEYQIWLDSGHIEGNVKFSDDSDDNSFVIGNNVFPQAVWCRIGIGVDKSNPNMIFTIYLDATEALRIYTLHAGFDLDLPGILRIGSNFDDSDSNIIGLVTCVLLYGNANVGSVLDMQNECNSWNGTYYLKAYLYIKKHRRSTHHLCSLKVKKAMKNR</sequence>
<evidence type="ECO:0000259" key="2">
    <source>
        <dbReference type="PROSITE" id="PS50127"/>
    </source>
</evidence>
<dbReference type="Proteomes" id="UP001186944">
    <property type="component" value="Unassembled WGS sequence"/>
</dbReference>
<evidence type="ECO:0000256" key="1">
    <source>
        <dbReference type="SAM" id="MobiDB-lite"/>
    </source>
</evidence>
<dbReference type="EMBL" id="VSWD01000012">
    <property type="protein sequence ID" value="KAK3086651.1"/>
    <property type="molecule type" value="Genomic_DNA"/>
</dbReference>
<dbReference type="InterPro" id="IPR016135">
    <property type="entry name" value="UBQ-conjugating_enzyme/RWD"/>
</dbReference>
<dbReference type="SUPFAM" id="SSF49899">
    <property type="entry name" value="Concanavalin A-like lectins/glucanases"/>
    <property type="match status" value="2"/>
</dbReference>
<dbReference type="AlphaFoldDB" id="A0AA88XJR6"/>
<feature type="domain" description="UBC core" evidence="2">
    <location>
        <begin position="24"/>
        <end position="172"/>
    </location>
</feature>
<dbReference type="CDD" id="cd23814">
    <property type="entry name" value="UEV_AKTIP"/>
    <property type="match status" value="1"/>
</dbReference>
<gene>
    <name evidence="3" type="ORF">FSP39_021412</name>
</gene>
<dbReference type="InterPro" id="IPR050113">
    <property type="entry name" value="Ub_conjugating_enzyme"/>
</dbReference>
<dbReference type="Pfam" id="PF00179">
    <property type="entry name" value="UQ_con"/>
    <property type="match status" value="1"/>
</dbReference>
<accession>A0AA88XJR6</accession>
<proteinExistence type="predicted"/>
<reference evidence="3" key="1">
    <citation type="submission" date="2019-08" db="EMBL/GenBank/DDBJ databases">
        <title>The improved chromosome-level genome for the pearl oyster Pinctada fucata martensii using PacBio sequencing and Hi-C.</title>
        <authorList>
            <person name="Zheng Z."/>
        </authorList>
    </citation>
    <scope>NUCLEOTIDE SEQUENCE</scope>
    <source>
        <strain evidence="3">ZZ-2019</strain>
        <tissue evidence="3">Adductor muscle</tissue>
    </source>
</reference>